<accession>A0A6H5GIU0</accession>
<sequence length="131" mass="15246">MAVRHRAHGQLLRRQRTRQAFHALHRGDLRFAHLLALYCRECYESLPGECAIGLNMYPLIDTSIDTDYFHFCPPGLQQTSPDDADGLRSRLLHAHQRLSAMLLHDVHVGRHDGKRYRHAVEHDEPEFHPRP</sequence>
<protein>
    <submittedName>
        <fullName evidence="1">Uncharacterized protein</fullName>
    </submittedName>
</protein>
<reference evidence="1 2" key="1">
    <citation type="submission" date="2020-02" db="EMBL/GenBank/DDBJ databases">
        <authorList>
            <person name="Ferguson B K."/>
        </authorList>
    </citation>
    <scope>NUCLEOTIDE SEQUENCE [LARGE SCALE GENOMIC DNA]</scope>
</reference>
<evidence type="ECO:0000313" key="1">
    <source>
        <dbReference type="EMBL" id="CAB0002808.1"/>
    </source>
</evidence>
<evidence type="ECO:0000313" key="2">
    <source>
        <dbReference type="Proteomes" id="UP000479000"/>
    </source>
</evidence>
<dbReference type="Proteomes" id="UP000479000">
    <property type="component" value="Unassembled WGS sequence"/>
</dbReference>
<dbReference type="EMBL" id="CADCXU010012979">
    <property type="protein sequence ID" value="CAB0002808.1"/>
    <property type="molecule type" value="Genomic_DNA"/>
</dbReference>
<dbReference type="AlphaFoldDB" id="A0A6H5GIU0"/>
<feature type="non-terminal residue" evidence="1">
    <location>
        <position position="131"/>
    </location>
</feature>
<name>A0A6H5GIU0_9HEMI</name>
<gene>
    <name evidence="1" type="ORF">NTEN_LOCUS8595</name>
</gene>
<keyword evidence="2" id="KW-1185">Reference proteome</keyword>
<proteinExistence type="predicted"/>
<organism evidence="1 2">
    <name type="scientific">Nesidiocoris tenuis</name>
    <dbReference type="NCBI Taxonomy" id="355587"/>
    <lineage>
        <taxon>Eukaryota</taxon>
        <taxon>Metazoa</taxon>
        <taxon>Ecdysozoa</taxon>
        <taxon>Arthropoda</taxon>
        <taxon>Hexapoda</taxon>
        <taxon>Insecta</taxon>
        <taxon>Pterygota</taxon>
        <taxon>Neoptera</taxon>
        <taxon>Paraneoptera</taxon>
        <taxon>Hemiptera</taxon>
        <taxon>Heteroptera</taxon>
        <taxon>Panheteroptera</taxon>
        <taxon>Cimicomorpha</taxon>
        <taxon>Miridae</taxon>
        <taxon>Dicyphina</taxon>
        <taxon>Nesidiocoris</taxon>
    </lineage>
</organism>